<dbReference type="OrthoDB" id="2286463at2"/>
<dbReference type="RefSeq" id="WP_039105853.1">
    <property type="nucleotide sequence ID" value="NZ_CAKMBH010000016.1"/>
</dbReference>
<gene>
    <name evidence="1" type="ORF">CNR29_08825</name>
</gene>
<accession>A0A0C1Q7I8</accession>
<sequence length="159" mass="18138">MLFDTLDGAIADIDSLQDYNLDHLIKHYGISFQYSSSLPNRVYGFSLPYTNTMFINANTEYPERIKAHELIHCLVDDSANPLIESTYVSNTKIEGRADRGGFYLMIMDYLNLTGIEPSQFNILKFCEQYHVPEKYVYTAGLVANQVLDISLDDDDFIAN</sequence>
<proteinExistence type="predicted"/>
<comment type="caution">
    <text evidence="1">The sequence shown here is derived from an EMBL/GenBank/DDBJ whole genome shotgun (WGS) entry which is preliminary data.</text>
</comment>
<evidence type="ECO:0000313" key="2">
    <source>
        <dbReference type="Proteomes" id="UP000217918"/>
    </source>
</evidence>
<organism evidence="1 2">
    <name type="scientific">Levilactobacillus brevis</name>
    <name type="common">Lactobacillus brevis</name>
    <dbReference type="NCBI Taxonomy" id="1580"/>
    <lineage>
        <taxon>Bacteria</taxon>
        <taxon>Bacillati</taxon>
        <taxon>Bacillota</taxon>
        <taxon>Bacilli</taxon>
        <taxon>Lactobacillales</taxon>
        <taxon>Lactobacillaceae</taxon>
        <taxon>Levilactobacillus</taxon>
    </lineage>
</organism>
<reference evidence="1 2" key="1">
    <citation type="submission" date="2017-09" db="EMBL/GenBank/DDBJ databases">
        <title>Genome sequence of Lactobacillus brevis D7.</title>
        <authorList>
            <person name="Kwon M.-S."/>
            <person name="Lim S.K."/>
            <person name="Choi H.-J."/>
        </authorList>
    </citation>
    <scope>NUCLEOTIDE SEQUENCE [LARGE SCALE GENOMIC DNA]</scope>
    <source>
        <strain evidence="1 2">D7</strain>
    </source>
</reference>
<dbReference type="Proteomes" id="UP000217918">
    <property type="component" value="Unassembled WGS sequence"/>
</dbReference>
<dbReference type="EMBL" id="NVYO01000001">
    <property type="protein sequence ID" value="PBQ24120.1"/>
    <property type="molecule type" value="Genomic_DNA"/>
</dbReference>
<protein>
    <submittedName>
        <fullName evidence="1">Uncharacterized protein</fullName>
    </submittedName>
</protein>
<evidence type="ECO:0000313" key="1">
    <source>
        <dbReference type="EMBL" id="PBQ24120.1"/>
    </source>
</evidence>
<dbReference type="AlphaFoldDB" id="A0A0C1Q7I8"/>
<name>A0A0C1Q7I8_LEVBR</name>